<feature type="compositionally biased region" description="Low complexity" evidence="1">
    <location>
        <begin position="125"/>
        <end position="135"/>
    </location>
</feature>
<feature type="region of interest" description="Disordered" evidence="1">
    <location>
        <begin position="120"/>
        <end position="187"/>
    </location>
</feature>
<gene>
    <name evidence="2" type="ORF">Aco04nite_48490</name>
</gene>
<evidence type="ECO:0000313" key="2">
    <source>
        <dbReference type="EMBL" id="GIM76069.1"/>
    </source>
</evidence>
<name>A0A919SR68_9ACTN</name>
<dbReference type="SUPFAM" id="SSF82171">
    <property type="entry name" value="DPP6 N-terminal domain-like"/>
    <property type="match status" value="1"/>
</dbReference>
<dbReference type="Proteomes" id="UP000680865">
    <property type="component" value="Unassembled WGS sequence"/>
</dbReference>
<feature type="compositionally biased region" description="Basic residues" evidence="1">
    <location>
        <begin position="136"/>
        <end position="157"/>
    </location>
</feature>
<comment type="caution">
    <text evidence="2">The sequence shown here is derived from an EMBL/GenBank/DDBJ whole genome shotgun (WGS) entry which is preliminary data.</text>
</comment>
<evidence type="ECO:0000256" key="1">
    <source>
        <dbReference type="SAM" id="MobiDB-lite"/>
    </source>
</evidence>
<reference evidence="2" key="1">
    <citation type="submission" date="2021-03" db="EMBL/GenBank/DDBJ databases">
        <title>Whole genome shotgun sequence of Actinoplanes consettensis NBRC 14913.</title>
        <authorList>
            <person name="Komaki H."/>
            <person name="Tamura T."/>
        </authorList>
    </citation>
    <scope>NUCLEOTIDE SEQUENCE</scope>
    <source>
        <strain evidence="2">NBRC 14913</strain>
    </source>
</reference>
<dbReference type="EMBL" id="BOQP01000027">
    <property type="protein sequence ID" value="GIM76069.1"/>
    <property type="molecule type" value="Genomic_DNA"/>
</dbReference>
<dbReference type="RefSeq" id="WP_212999528.1">
    <property type="nucleotide sequence ID" value="NZ_BAAATW010000010.1"/>
</dbReference>
<evidence type="ECO:0000313" key="3">
    <source>
        <dbReference type="Proteomes" id="UP000680865"/>
    </source>
</evidence>
<keyword evidence="3" id="KW-1185">Reference proteome</keyword>
<accession>A0A919SR68</accession>
<dbReference type="Gene3D" id="2.120.10.30">
    <property type="entry name" value="TolB, C-terminal domain"/>
    <property type="match status" value="1"/>
</dbReference>
<proteinExistence type="predicted"/>
<organism evidence="2 3">
    <name type="scientific">Winogradskya consettensis</name>
    <dbReference type="NCBI Taxonomy" id="113560"/>
    <lineage>
        <taxon>Bacteria</taxon>
        <taxon>Bacillati</taxon>
        <taxon>Actinomycetota</taxon>
        <taxon>Actinomycetes</taxon>
        <taxon>Micromonosporales</taxon>
        <taxon>Micromonosporaceae</taxon>
        <taxon>Winogradskya</taxon>
    </lineage>
</organism>
<dbReference type="InterPro" id="IPR011042">
    <property type="entry name" value="6-blade_b-propeller_TolB-like"/>
</dbReference>
<dbReference type="AlphaFoldDB" id="A0A919SR68"/>
<protein>
    <submittedName>
        <fullName evidence="2">Uncharacterized protein</fullName>
    </submittedName>
</protein>
<sequence>MPGDTNNDRDVFVRDLETGTTTRASVFAGDRQIPGISDGGTISDDGQYVAFVVSAFTGRDDEGNWLYGQQAYVRDLLNDTTRLATPADDDFGNTVYEAEISGSGDHIAFTASGDYAGDGSGLGSGIDLTSGTTTRQPRRPPVHRDRPRPRPGRRHPAHLPALPTGLLTGRIQPAVRSSPRAGPGPGP</sequence>